<dbReference type="RefSeq" id="WP_062499632.1">
    <property type="nucleotide sequence ID" value="NZ_MXAN01000027.1"/>
</dbReference>
<dbReference type="Proteomes" id="UP000191025">
    <property type="component" value="Unassembled WGS sequence"/>
</dbReference>
<evidence type="ECO:0000313" key="1">
    <source>
        <dbReference type="EMBL" id="OPH37957.1"/>
    </source>
</evidence>
<evidence type="ECO:0000313" key="2">
    <source>
        <dbReference type="Proteomes" id="UP000191025"/>
    </source>
</evidence>
<dbReference type="EMBL" id="MXAN01000027">
    <property type="protein sequence ID" value="OPH37957.1"/>
    <property type="molecule type" value="Genomic_DNA"/>
</dbReference>
<comment type="caution">
    <text evidence="1">The sequence shown here is derived from an EMBL/GenBank/DDBJ whole genome shotgun (WGS) entry which is preliminary data.</text>
</comment>
<reference evidence="2" key="1">
    <citation type="submission" date="2017-03" db="EMBL/GenBank/DDBJ databases">
        <title>Draft genome sequence of Moraxella equi CCUG 4950T type strain.</title>
        <authorList>
            <person name="Salva-Serra F."/>
            <person name="Engstrom-Jakobsson H."/>
            <person name="Thorell K."/>
            <person name="Jaen-Luchoro D."/>
            <person name="Gonzales-Siles L."/>
            <person name="Karlsson R."/>
            <person name="Yazdan S."/>
            <person name="Boulund F."/>
            <person name="Johnning A."/>
            <person name="Engstrand L."/>
            <person name="Kristiansson E."/>
            <person name="Moore E."/>
        </authorList>
    </citation>
    <scope>NUCLEOTIDE SEQUENCE [LARGE SCALE GENOMIC DNA]</scope>
    <source>
        <strain evidence="2">CCUG 4441</strain>
    </source>
</reference>
<accession>A0A1V4GZC5</accession>
<proteinExistence type="predicted"/>
<protein>
    <submittedName>
        <fullName evidence="1">Uncharacterized protein</fullName>
    </submittedName>
</protein>
<gene>
    <name evidence="1" type="ORF">B5J94_04840</name>
</gene>
<sequence length="787" mass="91115">MNSTNAQVATLLERLHQPPKNNAFYELIKTINFDYGENSIEQMAYFLDELAKKYDLDALFTKKTFRPLCLTFAAYLGEYLARYTHEPILWLTYDEAQQAIRDKNQSHGTDFALKKVFENSLIAQIGEHIFCQPLLAIKDHLTHQNRLDVFVKSMTGVIFKSQEVSIYLEPNRVAYLYLAKLKNQKLIDDTFAFFDDIKHIDFDYSFESIVRLDGALSTIKKTHQLNQAVYQQYAENHGFEKLLYLLNFYVGATFAKLFKSTLSWLNYQQLTEQSPSKLPKRIEYQFIANFNDDHHAIMMTINTMLFDLDSDCPNSLVAFYELIKPTSQVVITEQRQNSHHELIQKLPKPWQSAFKVAGAMLAKGLVSIYESKPVVPSCFKYELQSKQSKFVDIDDDNPLIKLNELLQNNPDNSPCMVGACDVLVSTDMGKTDALMIHIKLYHKPVLDLKLVMPYRTRRHIGGFCFFPISFYEFDLLEVLKTQPHLVTTIALLIYESLEFELNQNMAHLYASGFVNENNFFANIQEEQSLVVLADKVELSLLPLYTPEEMAKREEEKSYIGAFDVINRLAPNQREYLQVIAPDWLLKDVLGSQLAHMPTLYRRGRIVWASLIWANHQIFSQGEESCAGEVIFDPRGRTSLDELRAYGEMLYALKGSTPKEPDQLVYARHLTQENSRVFGMPYPKSLDNVELSVSSVWFYRRHLPNGMLSDTVFPIIISEDTKGRVMVLPSRLWEGKFYQAWLQRAKNKFGEAHDLLPQIEEQERYSSYILGQGREAHIFPKYHEIFDE</sequence>
<organism evidence="1 2">
    <name type="scientific">Moraxella lacunata</name>
    <dbReference type="NCBI Taxonomy" id="477"/>
    <lineage>
        <taxon>Bacteria</taxon>
        <taxon>Pseudomonadati</taxon>
        <taxon>Pseudomonadota</taxon>
        <taxon>Gammaproteobacteria</taxon>
        <taxon>Moraxellales</taxon>
        <taxon>Moraxellaceae</taxon>
        <taxon>Moraxella</taxon>
    </lineage>
</organism>
<dbReference type="AlphaFoldDB" id="A0A1V4GZC5"/>
<name>A0A1V4GZC5_MORLA</name>